<keyword evidence="4" id="KW-0472">Membrane</keyword>
<sequence>MNGMAAGEMVLTATEAGAWDDEASRPAPKTVRARVFARWSVPRISIPIAARIVALAVVGLVAFAGLVVIHELGARENAEADQRRQAFAALDLALKDLSREVMGLRLAELSHEKEGAAALERFQQGTAAAREALARLDRLTGETGLANATRAELAQVHDQVRALDGRMAQVVQARETVGLSDQSGLRATLKAPLDAIEKELTLWPNVGAIAGKLSQVRRFEQAFLITPTPETQGHLRKAATEADFALMGGPFDASTQAELSRKLTTYIQGVGRYVTAIEGRTGAEQALGETLEGIDAVLHDLATLSAQARAAEHTRAGREQARVGMMLYGGGAAMLALFVAFSIILARSIYCPLQKIEAAMLKLAEGGQAVEIPGLGRQDEIGRMARAIAVFKANAGQVEALQAERLAEEERAELRRRATVLGLADDFERSVRHRAQALDTMAEGIQAQGAAGAREADATRAVGLDVSSHIGRVSQTMAQVVAGAEGMGRATALAHGHLEEALQALADARAGTDGTNQRVAALAEAAACIGEVVDLIAAIAGQTNLLALNATIEAARAGEAGKGFAVVAGEVKALAQQTNTATAEISGHVARIQGEIDQTVLDIGAANQAVIRVDDLARGLRASMQAQDRAVCEIGGAVDGAATLLTTVGGHLEGMVAAMEASVTAAQAVNDSGVSLVAATRGLETDLDAFLDKVRSAA</sequence>
<dbReference type="Gene3D" id="1.10.287.950">
    <property type="entry name" value="Methyl-accepting chemotaxis protein"/>
    <property type="match status" value="1"/>
</dbReference>
<feature type="transmembrane region" description="Helical" evidence="4">
    <location>
        <begin position="48"/>
        <end position="69"/>
    </location>
</feature>
<evidence type="ECO:0000313" key="7">
    <source>
        <dbReference type="EMBL" id="GEO80644.1"/>
    </source>
</evidence>
<evidence type="ECO:0000313" key="8">
    <source>
        <dbReference type="Proteomes" id="UP000321567"/>
    </source>
</evidence>
<keyword evidence="4" id="KW-1133">Transmembrane helix</keyword>
<dbReference type="Gene3D" id="6.10.340.10">
    <property type="match status" value="1"/>
</dbReference>
<dbReference type="RefSeq" id="WP_147162696.1">
    <property type="nucleotide sequence ID" value="NZ_BJZO01000013.1"/>
</dbReference>
<dbReference type="SMART" id="SM01358">
    <property type="entry name" value="HBM"/>
    <property type="match status" value="1"/>
</dbReference>
<evidence type="ECO:0000259" key="5">
    <source>
        <dbReference type="PROSITE" id="PS50111"/>
    </source>
</evidence>
<evidence type="ECO:0000256" key="1">
    <source>
        <dbReference type="ARBA" id="ARBA00023224"/>
    </source>
</evidence>
<name>A0A512H5F0_9PROT</name>
<dbReference type="OrthoDB" id="3289104at2"/>
<feature type="domain" description="Methyl-accepting transducer" evidence="5">
    <location>
        <begin position="434"/>
        <end position="670"/>
    </location>
</feature>
<gene>
    <name evidence="7" type="ORF">ROR02_07750</name>
</gene>
<dbReference type="InterPro" id="IPR004089">
    <property type="entry name" value="MCPsignal_dom"/>
</dbReference>
<dbReference type="Proteomes" id="UP000321567">
    <property type="component" value="Unassembled WGS sequence"/>
</dbReference>
<keyword evidence="4" id="KW-0812">Transmembrane</keyword>
<evidence type="ECO:0000256" key="2">
    <source>
        <dbReference type="ARBA" id="ARBA00029447"/>
    </source>
</evidence>
<dbReference type="Pfam" id="PF00672">
    <property type="entry name" value="HAMP"/>
    <property type="match status" value="1"/>
</dbReference>
<dbReference type="EMBL" id="BJZO01000013">
    <property type="protein sequence ID" value="GEO80644.1"/>
    <property type="molecule type" value="Genomic_DNA"/>
</dbReference>
<accession>A0A512H5F0</accession>
<keyword evidence="8" id="KW-1185">Reference proteome</keyword>
<reference evidence="7 8" key="1">
    <citation type="submission" date="2019-07" db="EMBL/GenBank/DDBJ databases">
        <title>Whole genome shotgun sequence of Rhodospirillum oryzae NBRC 107573.</title>
        <authorList>
            <person name="Hosoyama A."/>
            <person name="Uohara A."/>
            <person name="Ohji S."/>
            <person name="Ichikawa N."/>
        </authorList>
    </citation>
    <scope>NUCLEOTIDE SEQUENCE [LARGE SCALE GENOMIC DNA]</scope>
    <source>
        <strain evidence="7 8">NBRC 107573</strain>
    </source>
</reference>
<dbReference type="SMART" id="SM00304">
    <property type="entry name" value="HAMP"/>
    <property type="match status" value="1"/>
</dbReference>
<dbReference type="SUPFAM" id="SSF58104">
    <property type="entry name" value="Methyl-accepting chemotaxis protein (MCP) signaling domain"/>
    <property type="match status" value="1"/>
</dbReference>
<organism evidence="7 8">
    <name type="scientific">Pararhodospirillum oryzae</name>
    <dbReference type="NCBI Taxonomy" id="478448"/>
    <lineage>
        <taxon>Bacteria</taxon>
        <taxon>Pseudomonadati</taxon>
        <taxon>Pseudomonadota</taxon>
        <taxon>Alphaproteobacteria</taxon>
        <taxon>Rhodospirillales</taxon>
        <taxon>Rhodospirillaceae</taxon>
        <taxon>Pararhodospirillum</taxon>
    </lineage>
</organism>
<dbReference type="PROSITE" id="PS50111">
    <property type="entry name" value="CHEMOTAXIS_TRANSDUC_2"/>
    <property type="match status" value="1"/>
</dbReference>
<dbReference type="GO" id="GO:0016020">
    <property type="term" value="C:membrane"/>
    <property type="evidence" value="ECO:0007669"/>
    <property type="project" value="InterPro"/>
</dbReference>
<dbReference type="InterPro" id="IPR003660">
    <property type="entry name" value="HAMP_dom"/>
</dbReference>
<evidence type="ECO:0000256" key="4">
    <source>
        <dbReference type="SAM" id="Phobius"/>
    </source>
</evidence>
<dbReference type="Pfam" id="PF00015">
    <property type="entry name" value="MCPsignal"/>
    <property type="match status" value="1"/>
</dbReference>
<comment type="similarity">
    <text evidence="2">Belongs to the methyl-accepting chemotaxis (MCP) protein family.</text>
</comment>
<dbReference type="AlphaFoldDB" id="A0A512H5F0"/>
<dbReference type="PANTHER" id="PTHR32089">
    <property type="entry name" value="METHYL-ACCEPTING CHEMOTAXIS PROTEIN MCPB"/>
    <property type="match status" value="1"/>
</dbReference>
<dbReference type="SMART" id="SM00283">
    <property type="entry name" value="MA"/>
    <property type="match status" value="1"/>
</dbReference>
<feature type="transmembrane region" description="Helical" evidence="4">
    <location>
        <begin position="325"/>
        <end position="346"/>
    </location>
</feature>
<comment type="caution">
    <text evidence="7">The sequence shown here is derived from an EMBL/GenBank/DDBJ whole genome shotgun (WGS) entry which is preliminary data.</text>
</comment>
<dbReference type="GO" id="GO:0007165">
    <property type="term" value="P:signal transduction"/>
    <property type="evidence" value="ECO:0007669"/>
    <property type="project" value="UniProtKB-KW"/>
</dbReference>
<dbReference type="PROSITE" id="PS50885">
    <property type="entry name" value="HAMP"/>
    <property type="match status" value="1"/>
</dbReference>
<proteinExistence type="inferred from homology"/>
<protein>
    <submittedName>
        <fullName evidence="7">Chemotaxis sensory transducer</fullName>
    </submittedName>
</protein>
<dbReference type="PANTHER" id="PTHR32089:SF112">
    <property type="entry name" value="LYSOZYME-LIKE PROTEIN-RELATED"/>
    <property type="match status" value="1"/>
</dbReference>
<evidence type="ECO:0000256" key="3">
    <source>
        <dbReference type="PROSITE-ProRule" id="PRU00284"/>
    </source>
</evidence>
<dbReference type="CDD" id="cd06225">
    <property type="entry name" value="HAMP"/>
    <property type="match status" value="1"/>
</dbReference>
<feature type="domain" description="HAMP" evidence="6">
    <location>
        <begin position="352"/>
        <end position="400"/>
    </location>
</feature>
<keyword evidence="1 3" id="KW-0807">Transducer</keyword>
<dbReference type="InterPro" id="IPR032255">
    <property type="entry name" value="HBM"/>
</dbReference>
<evidence type="ECO:0000259" key="6">
    <source>
        <dbReference type="PROSITE" id="PS50885"/>
    </source>
</evidence>